<evidence type="ECO:0000313" key="1">
    <source>
        <dbReference type="EMBL" id="ETR70032.1"/>
    </source>
</evidence>
<dbReference type="Proteomes" id="UP000189670">
    <property type="component" value="Unassembled WGS sequence"/>
</dbReference>
<dbReference type="AlphaFoldDB" id="A0A1V1P578"/>
<organism evidence="1 2">
    <name type="scientific">Candidatus Magnetoglobus multicellularis str. Araruama</name>
    <dbReference type="NCBI Taxonomy" id="890399"/>
    <lineage>
        <taxon>Bacteria</taxon>
        <taxon>Pseudomonadati</taxon>
        <taxon>Thermodesulfobacteriota</taxon>
        <taxon>Desulfobacteria</taxon>
        <taxon>Desulfobacterales</taxon>
        <taxon>Desulfobacteraceae</taxon>
        <taxon>Candidatus Magnetoglobus</taxon>
    </lineage>
</organism>
<evidence type="ECO:0008006" key="3">
    <source>
        <dbReference type="Google" id="ProtNLM"/>
    </source>
</evidence>
<dbReference type="Gene3D" id="2.60.40.680">
    <property type="match status" value="1"/>
</dbReference>
<proteinExistence type="predicted"/>
<accession>A0A1V1P578</accession>
<dbReference type="EMBL" id="ATBP01000503">
    <property type="protein sequence ID" value="ETR70032.1"/>
    <property type="molecule type" value="Genomic_DNA"/>
</dbReference>
<comment type="caution">
    <text evidence="1">The sequence shown here is derived from an EMBL/GenBank/DDBJ whole genome shotgun (WGS) entry which is preliminary data.</text>
</comment>
<name>A0A1V1P578_9BACT</name>
<gene>
    <name evidence="1" type="ORF">OMM_03530</name>
</gene>
<sequence>MKARIMFFFIIVTALFYKTYLNASEEITIYTVNGSFLSIPVYINEQDDSRGIALTTSFNHQVLQPIGGSLEETILENDYKIESGLQSEGKLSIGVYPFKDKYPVNAVMCYLHFQATGAPGLSTSLQFTTFESNNDAVLIPENGGVRINGKNWKKMNISCKKIDLSCVIALLQILTGMDSNNLFIDMNHDQKTGVEDVCYLLIFLSDFK</sequence>
<reference evidence="2" key="1">
    <citation type="submission" date="2012-11" db="EMBL/GenBank/DDBJ databases">
        <authorList>
            <person name="Lucero-Rivera Y.E."/>
            <person name="Tovar-Ramirez D."/>
        </authorList>
    </citation>
    <scope>NUCLEOTIDE SEQUENCE [LARGE SCALE GENOMIC DNA]</scope>
    <source>
        <strain evidence="2">Araruama</strain>
    </source>
</reference>
<evidence type="ECO:0000313" key="2">
    <source>
        <dbReference type="Proteomes" id="UP000189670"/>
    </source>
</evidence>
<protein>
    <recommendedName>
        <fullName evidence="3">Cohesin domain-containing protein</fullName>
    </recommendedName>
</protein>